<organism evidence="1 2">
    <name type="scientific">Suillus luteus UH-Slu-Lm8-n1</name>
    <dbReference type="NCBI Taxonomy" id="930992"/>
    <lineage>
        <taxon>Eukaryota</taxon>
        <taxon>Fungi</taxon>
        <taxon>Dikarya</taxon>
        <taxon>Basidiomycota</taxon>
        <taxon>Agaricomycotina</taxon>
        <taxon>Agaricomycetes</taxon>
        <taxon>Agaricomycetidae</taxon>
        <taxon>Boletales</taxon>
        <taxon>Suillineae</taxon>
        <taxon>Suillaceae</taxon>
        <taxon>Suillus</taxon>
    </lineage>
</organism>
<reference evidence="1 2" key="1">
    <citation type="submission" date="2014-04" db="EMBL/GenBank/DDBJ databases">
        <authorList>
            <consortium name="DOE Joint Genome Institute"/>
            <person name="Kuo A."/>
            <person name="Ruytinx J."/>
            <person name="Rineau F."/>
            <person name="Colpaert J."/>
            <person name="Kohler A."/>
            <person name="Nagy L.G."/>
            <person name="Floudas D."/>
            <person name="Copeland A."/>
            <person name="Barry K.W."/>
            <person name="Cichocki N."/>
            <person name="Veneault-Fourrey C."/>
            <person name="LaButti K."/>
            <person name="Lindquist E.A."/>
            <person name="Lipzen A."/>
            <person name="Lundell T."/>
            <person name="Morin E."/>
            <person name="Murat C."/>
            <person name="Sun H."/>
            <person name="Tunlid A."/>
            <person name="Henrissat B."/>
            <person name="Grigoriev I.V."/>
            <person name="Hibbett D.S."/>
            <person name="Martin F."/>
            <person name="Nordberg H.P."/>
            <person name="Cantor M.N."/>
            <person name="Hua S.X."/>
        </authorList>
    </citation>
    <scope>NUCLEOTIDE SEQUENCE [LARGE SCALE GENOMIC DNA]</scope>
    <source>
        <strain evidence="1 2">UH-Slu-Lm8-n1</strain>
    </source>
</reference>
<sequence length="83" mass="9769">MDNCVPCLAFPQSRSILIFRWKQLHKLSRDIMSAWTHNFTNRWTCQDLQRPFLAVFPVHAQRPSGCCPARRWVQLSKKNVRSG</sequence>
<dbReference type="AlphaFoldDB" id="A0A0D0A0N4"/>
<protein>
    <submittedName>
        <fullName evidence="1">Uncharacterized protein</fullName>
    </submittedName>
</protein>
<evidence type="ECO:0000313" key="1">
    <source>
        <dbReference type="EMBL" id="KIK31744.1"/>
    </source>
</evidence>
<reference evidence="2" key="2">
    <citation type="submission" date="2015-01" db="EMBL/GenBank/DDBJ databases">
        <title>Evolutionary Origins and Diversification of the Mycorrhizal Mutualists.</title>
        <authorList>
            <consortium name="DOE Joint Genome Institute"/>
            <consortium name="Mycorrhizal Genomics Consortium"/>
            <person name="Kohler A."/>
            <person name="Kuo A."/>
            <person name="Nagy L.G."/>
            <person name="Floudas D."/>
            <person name="Copeland A."/>
            <person name="Barry K.W."/>
            <person name="Cichocki N."/>
            <person name="Veneault-Fourrey C."/>
            <person name="LaButti K."/>
            <person name="Lindquist E.A."/>
            <person name="Lipzen A."/>
            <person name="Lundell T."/>
            <person name="Morin E."/>
            <person name="Murat C."/>
            <person name="Riley R."/>
            <person name="Ohm R."/>
            <person name="Sun H."/>
            <person name="Tunlid A."/>
            <person name="Henrissat B."/>
            <person name="Grigoriev I.V."/>
            <person name="Hibbett D.S."/>
            <person name="Martin F."/>
        </authorList>
    </citation>
    <scope>NUCLEOTIDE SEQUENCE [LARGE SCALE GENOMIC DNA]</scope>
    <source>
        <strain evidence="2">UH-Slu-Lm8-n1</strain>
    </source>
</reference>
<gene>
    <name evidence="1" type="ORF">CY34DRAFT_763858</name>
</gene>
<accession>A0A0D0A0N4</accession>
<dbReference type="OrthoDB" id="10517854at2759"/>
<proteinExistence type="predicted"/>
<dbReference type="InParanoid" id="A0A0D0A0N4"/>
<dbReference type="EMBL" id="KN836688">
    <property type="protein sequence ID" value="KIK31744.1"/>
    <property type="molecule type" value="Genomic_DNA"/>
</dbReference>
<keyword evidence="2" id="KW-1185">Reference proteome</keyword>
<dbReference type="Proteomes" id="UP000054485">
    <property type="component" value="Unassembled WGS sequence"/>
</dbReference>
<dbReference type="HOGENOM" id="CLU_2544112_0_0_1"/>
<evidence type="ECO:0000313" key="2">
    <source>
        <dbReference type="Proteomes" id="UP000054485"/>
    </source>
</evidence>
<name>A0A0D0A0N4_9AGAM</name>